<comment type="function">
    <text evidence="5">Involved in DNA double-strand break (DSB) repair and recombination. Promotes the annealing of complementary single-stranded DNA and by stimulation of the RAD51 recombinase.</text>
</comment>
<evidence type="ECO:0000313" key="9">
    <source>
        <dbReference type="Proteomes" id="UP000422736"/>
    </source>
</evidence>
<dbReference type="InterPro" id="IPR042525">
    <property type="entry name" value="Rad52_Rad59_Rad22_sf"/>
</dbReference>
<feature type="region of interest" description="Disordered" evidence="7">
    <location>
        <begin position="203"/>
        <end position="226"/>
    </location>
</feature>
<dbReference type="InterPro" id="IPR004585">
    <property type="entry name" value="DNA_recomb/repair_Rad52"/>
</dbReference>
<evidence type="ECO:0000256" key="4">
    <source>
        <dbReference type="ARBA" id="ARBA00023204"/>
    </source>
</evidence>
<dbReference type="SUPFAM" id="SSF54768">
    <property type="entry name" value="dsRNA-binding domain-like"/>
    <property type="match status" value="1"/>
</dbReference>
<keyword evidence="2" id="KW-0227">DNA damage</keyword>
<evidence type="ECO:0000256" key="5">
    <source>
        <dbReference type="ARBA" id="ARBA00037138"/>
    </source>
</evidence>
<name>A0ABX6EVE1_KLUMA</name>
<evidence type="ECO:0000256" key="7">
    <source>
        <dbReference type="SAM" id="MobiDB-lite"/>
    </source>
</evidence>
<feature type="compositionally biased region" description="Polar residues" evidence="7">
    <location>
        <begin position="381"/>
        <end position="406"/>
    </location>
</feature>
<evidence type="ECO:0000256" key="1">
    <source>
        <dbReference type="ARBA" id="ARBA00006638"/>
    </source>
</evidence>
<proteinExistence type="inferred from homology"/>
<organism evidence="8 9">
    <name type="scientific">Kluyveromyces marxianus</name>
    <name type="common">Yeast</name>
    <name type="synonym">Candida kefyr</name>
    <dbReference type="NCBI Taxonomy" id="4911"/>
    <lineage>
        <taxon>Eukaryota</taxon>
        <taxon>Fungi</taxon>
        <taxon>Dikarya</taxon>
        <taxon>Ascomycota</taxon>
        <taxon>Saccharomycotina</taxon>
        <taxon>Saccharomycetes</taxon>
        <taxon>Saccharomycetales</taxon>
        <taxon>Saccharomycetaceae</taxon>
        <taxon>Kluyveromyces</taxon>
    </lineage>
</organism>
<keyword evidence="3" id="KW-0233">DNA recombination</keyword>
<protein>
    <recommendedName>
        <fullName evidence="6">DNA repair and recombination protein RAD52</fullName>
    </recommendedName>
</protein>
<evidence type="ECO:0000256" key="6">
    <source>
        <dbReference type="ARBA" id="ARBA00041062"/>
    </source>
</evidence>
<evidence type="ECO:0000256" key="3">
    <source>
        <dbReference type="ARBA" id="ARBA00023172"/>
    </source>
</evidence>
<feature type="region of interest" description="Disordered" evidence="7">
    <location>
        <begin position="377"/>
        <end position="445"/>
    </location>
</feature>
<evidence type="ECO:0000313" key="8">
    <source>
        <dbReference type="EMBL" id="QGN16324.1"/>
    </source>
</evidence>
<dbReference type="Proteomes" id="UP000422736">
    <property type="component" value="Chromosome 4"/>
</dbReference>
<sequence>MDDGQGNSGAKSAQDDIQSKLDKKLGPEYISKRIGFGSSRVAYIEGWKAINLANQIFGYNGWSTEVKNVTVDFLDERQGKFCIGCTAIVRVSLADGTFREDIGYGTVENERRKASAFERAKKSAVTDALKRSLRGFGNALGNCLYDKDFLAKIDKVKFDPPDFDEGNLFRPADELSEITRSNTIADSHTEGPSLKKRILNHDPKNQSHVSIQKPGAPVVSSTASINQNRPTASVTIEAPSATNSTTAVAPVTTTAAVNPVSNEEAAQDPDDLLDDSFMFSDEIQEEDLINMNAKSNSGSTEEPRTTSPLTFVTAKAAESLQNKSPISSDAIFDPKFQAQSIRHTVDQSVSIPVRATVLKEKGIDTNKSKIYSSFAPKGKELSTNTTNEAQAATSQSSTETNKTTPTRYPAQLAPNTASNARPAAQRTQLGRPRMLQQPNIRKNIS</sequence>
<comment type="similarity">
    <text evidence="1">Belongs to the RAD52 family.</text>
</comment>
<dbReference type="InterPro" id="IPR041247">
    <property type="entry name" value="Rad52_fam"/>
</dbReference>
<accession>A0ABX6EVE1</accession>
<gene>
    <name evidence="8" type="primary">RAD52</name>
    <name evidence="8" type="ORF">FIM1_3029</name>
</gene>
<dbReference type="PANTHER" id="PTHR12132">
    <property type="entry name" value="DNA REPAIR AND RECOMBINATION PROTEIN RAD52, RAD59"/>
    <property type="match status" value="1"/>
</dbReference>
<feature type="compositionally biased region" description="Polar residues" evidence="7">
    <location>
        <begin position="436"/>
        <end position="445"/>
    </location>
</feature>
<dbReference type="PANTHER" id="PTHR12132:SF1">
    <property type="entry name" value="DNA REPAIR PROTEIN RAD52 HOMOLOG"/>
    <property type="match status" value="1"/>
</dbReference>
<dbReference type="EMBL" id="CP015057">
    <property type="protein sequence ID" value="QGN16324.1"/>
    <property type="molecule type" value="Genomic_DNA"/>
</dbReference>
<dbReference type="Gene3D" id="3.30.390.80">
    <property type="entry name" value="DNA repair protein Rad52/59/22"/>
    <property type="match status" value="1"/>
</dbReference>
<dbReference type="InterPro" id="IPR007232">
    <property type="entry name" value="Rad52_Rad59_Rad22"/>
</dbReference>
<dbReference type="Pfam" id="PF04098">
    <property type="entry name" value="Rad52_Rad22"/>
    <property type="match status" value="1"/>
</dbReference>
<reference evidence="8 9" key="1">
    <citation type="submission" date="2016-03" db="EMBL/GenBank/DDBJ databases">
        <title>How can Kluyveromyces marxianus grow so fast - potential evolutionary course in Saccharomyces Complex revealed by comparative genomics.</title>
        <authorList>
            <person name="Mo W."/>
            <person name="Lu W."/>
            <person name="Yang X."/>
            <person name="Qi J."/>
            <person name="Lv H."/>
        </authorList>
    </citation>
    <scope>NUCLEOTIDE SEQUENCE [LARGE SCALE GENOMIC DNA]</scope>
    <source>
        <strain evidence="8 9">FIM1</strain>
    </source>
</reference>
<keyword evidence="4" id="KW-0234">DNA repair</keyword>
<evidence type="ECO:0000256" key="2">
    <source>
        <dbReference type="ARBA" id="ARBA00022763"/>
    </source>
</evidence>
<keyword evidence="9" id="KW-1185">Reference proteome</keyword>
<reference evidence="8 9" key="2">
    <citation type="submission" date="2019-11" db="EMBL/GenBank/DDBJ databases">
        <authorList>
            <person name="Lu H."/>
        </authorList>
    </citation>
    <scope>NUCLEOTIDE SEQUENCE [LARGE SCALE GENOMIC DNA]</scope>
    <source>
        <strain evidence="8 9">FIM1</strain>
    </source>
</reference>
<dbReference type="NCBIfam" id="TIGR00607">
    <property type="entry name" value="rad52"/>
    <property type="match status" value="1"/>
</dbReference>